<sequence>MEEQLSACGAAIVGPAASADQALQIIAESSFDVALLDGNLGGHGVDEIAAALTRRNIPFAFATGYGAEGLPRSFQQVRVLAKPFSEEQLIGTVVALLEHRPDPLRVVSG</sequence>
<proteinExistence type="predicted"/>
<dbReference type="InterPro" id="IPR001789">
    <property type="entry name" value="Sig_transdc_resp-reg_receiver"/>
</dbReference>
<organism evidence="3 4">
    <name type="scientific">Rubellimicrobium mesophilum DSM 19309</name>
    <dbReference type="NCBI Taxonomy" id="442562"/>
    <lineage>
        <taxon>Bacteria</taxon>
        <taxon>Pseudomonadati</taxon>
        <taxon>Pseudomonadota</taxon>
        <taxon>Alphaproteobacteria</taxon>
        <taxon>Rhodobacterales</taxon>
        <taxon>Roseobacteraceae</taxon>
        <taxon>Rubellimicrobium</taxon>
    </lineage>
</organism>
<dbReference type="HOGENOM" id="CLU_000445_69_11_5"/>
<evidence type="ECO:0000256" key="1">
    <source>
        <dbReference type="PROSITE-ProRule" id="PRU00169"/>
    </source>
</evidence>
<dbReference type="STRING" id="442562.Rumeso_01137"/>
<keyword evidence="4" id="KW-1185">Reference proteome</keyword>
<name>A0A017HS12_9RHOB</name>
<dbReference type="GO" id="GO:0016301">
    <property type="term" value="F:kinase activity"/>
    <property type="evidence" value="ECO:0007669"/>
    <property type="project" value="UniProtKB-KW"/>
</dbReference>
<accession>A0A017HS12</accession>
<dbReference type="InterPro" id="IPR011006">
    <property type="entry name" value="CheY-like_superfamily"/>
</dbReference>
<dbReference type="GO" id="GO:0000160">
    <property type="term" value="P:phosphorelay signal transduction system"/>
    <property type="evidence" value="ECO:0007669"/>
    <property type="project" value="InterPro"/>
</dbReference>
<reference evidence="3 4" key="1">
    <citation type="submission" date="2013-02" db="EMBL/GenBank/DDBJ databases">
        <authorList>
            <person name="Fiebig A."/>
            <person name="Goeker M."/>
            <person name="Klenk H.-P.P."/>
        </authorList>
    </citation>
    <scope>NUCLEOTIDE SEQUENCE [LARGE SCALE GENOMIC DNA]</scope>
    <source>
        <strain evidence="3 4">DSM 19309</strain>
    </source>
</reference>
<feature type="modified residue" description="4-aspartylphosphate" evidence="1">
    <location>
        <position position="37"/>
    </location>
</feature>
<dbReference type="Gene3D" id="3.40.50.2300">
    <property type="match status" value="1"/>
</dbReference>
<dbReference type="EMBL" id="AOSK01000031">
    <property type="protein sequence ID" value="EYD77297.1"/>
    <property type="molecule type" value="Genomic_DNA"/>
</dbReference>
<keyword evidence="3" id="KW-0418">Kinase</keyword>
<dbReference type="PROSITE" id="PS50110">
    <property type="entry name" value="RESPONSE_REGULATORY"/>
    <property type="match status" value="1"/>
</dbReference>
<dbReference type="AlphaFoldDB" id="A0A017HS12"/>
<evidence type="ECO:0000313" key="3">
    <source>
        <dbReference type="EMBL" id="EYD77297.1"/>
    </source>
</evidence>
<gene>
    <name evidence="3" type="ORF">Rumeso_01137</name>
</gene>
<comment type="caution">
    <text evidence="3">The sequence shown here is derived from an EMBL/GenBank/DDBJ whole genome shotgun (WGS) entry which is preliminary data.</text>
</comment>
<keyword evidence="1" id="KW-0597">Phosphoprotein</keyword>
<keyword evidence="3" id="KW-0808">Transferase</keyword>
<dbReference type="Proteomes" id="UP000019666">
    <property type="component" value="Unassembled WGS sequence"/>
</dbReference>
<protein>
    <submittedName>
        <fullName evidence="3">Signal transduction histidine kinase</fullName>
    </submittedName>
</protein>
<evidence type="ECO:0000259" key="2">
    <source>
        <dbReference type="PROSITE" id="PS50110"/>
    </source>
</evidence>
<feature type="domain" description="Response regulatory" evidence="2">
    <location>
        <begin position="1"/>
        <end position="97"/>
    </location>
</feature>
<dbReference type="SUPFAM" id="SSF52172">
    <property type="entry name" value="CheY-like"/>
    <property type="match status" value="1"/>
</dbReference>
<evidence type="ECO:0000313" key="4">
    <source>
        <dbReference type="Proteomes" id="UP000019666"/>
    </source>
</evidence>